<protein>
    <submittedName>
        <fullName evidence="2">Uncharacterized protein</fullName>
    </submittedName>
</protein>
<name>A0AAE1QB25_9EUCA</name>
<reference evidence="2" key="1">
    <citation type="submission" date="2023-11" db="EMBL/GenBank/DDBJ databases">
        <title>Genome assemblies of two species of porcelain crab, Petrolisthes cinctipes and Petrolisthes manimaculis (Anomura: Porcellanidae).</title>
        <authorList>
            <person name="Angst P."/>
        </authorList>
    </citation>
    <scope>NUCLEOTIDE SEQUENCE</scope>
    <source>
        <strain evidence="2">PB745_02</strain>
        <tissue evidence="2">Gill</tissue>
    </source>
</reference>
<evidence type="ECO:0000313" key="2">
    <source>
        <dbReference type="EMBL" id="KAK4323183.1"/>
    </source>
</evidence>
<proteinExistence type="predicted"/>
<dbReference type="AlphaFoldDB" id="A0AAE1QB25"/>
<feature type="region of interest" description="Disordered" evidence="1">
    <location>
        <begin position="143"/>
        <end position="168"/>
    </location>
</feature>
<gene>
    <name evidence="2" type="ORF">Pmani_006131</name>
</gene>
<evidence type="ECO:0000313" key="3">
    <source>
        <dbReference type="Proteomes" id="UP001292094"/>
    </source>
</evidence>
<dbReference type="EMBL" id="JAWZYT010000466">
    <property type="protein sequence ID" value="KAK4323183.1"/>
    <property type="molecule type" value="Genomic_DNA"/>
</dbReference>
<keyword evidence="3" id="KW-1185">Reference proteome</keyword>
<evidence type="ECO:0000256" key="1">
    <source>
        <dbReference type="SAM" id="MobiDB-lite"/>
    </source>
</evidence>
<comment type="caution">
    <text evidence="2">The sequence shown here is derived from an EMBL/GenBank/DDBJ whole genome shotgun (WGS) entry which is preliminary data.</text>
</comment>
<accession>A0AAE1QB25</accession>
<organism evidence="2 3">
    <name type="scientific">Petrolisthes manimaculis</name>
    <dbReference type="NCBI Taxonomy" id="1843537"/>
    <lineage>
        <taxon>Eukaryota</taxon>
        <taxon>Metazoa</taxon>
        <taxon>Ecdysozoa</taxon>
        <taxon>Arthropoda</taxon>
        <taxon>Crustacea</taxon>
        <taxon>Multicrustacea</taxon>
        <taxon>Malacostraca</taxon>
        <taxon>Eumalacostraca</taxon>
        <taxon>Eucarida</taxon>
        <taxon>Decapoda</taxon>
        <taxon>Pleocyemata</taxon>
        <taxon>Anomura</taxon>
        <taxon>Galatheoidea</taxon>
        <taxon>Porcellanidae</taxon>
        <taxon>Petrolisthes</taxon>
    </lineage>
</organism>
<sequence length="168" mass="18410">MVLEKKKVLERRGEWWGNWNEKERRGNYNGNSVERREGVEILLKLITGHRGYSQKSNHIISVINIPPNTLNGLPGDAIFRVGLGDNNSNKQQASSTYIVHTPGNPGTTRCRLIIHNKGRGEGAGEGGICRALAPPTSSWGLELGGAGRGKATWGQSQVRVPRSQLYAD</sequence>
<dbReference type="Proteomes" id="UP001292094">
    <property type="component" value="Unassembled WGS sequence"/>
</dbReference>